<keyword evidence="3" id="KW-1185">Reference proteome</keyword>
<evidence type="ECO:0000313" key="3">
    <source>
        <dbReference type="Proteomes" id="UP001190700"/>
    </source>
</evidence>
<feature type="region of interest" description="Disordered" evidence="1">
    <location>
        <begin position="1"/>
        <end position="27"/>
    </location>
</feature>
<gene>
    <name evidence="2" type="ORF">CYMTET_49502</name>
</gene>
<dbReference type="EMBL" id="LGRX02033577">
    <property type="protein sequence ID" value="KAK3240680.1"/>
    <property type="molecule type" value="Genomic_DNA"/>
</dbReference>
<reference evidence="2 3" key="1">
    <citation type="journal article" date="2015" name="Genome Biol. Evol.">
        <title>Comparative Genomics of a Bacterivorous Green Alga Reveals Evolutionary Causalities and Consequences of Phago-Mixotrophic Mode of Nutrition.</title>
        <authorList>
            <person name="Burns J.A."/>
            <person name="Paasch A."/>
            <person name="Narechania A."/>
            <person name="Kim E."/>
        </authorList>
    </citation>
    <scope>NUCLEOTIDE SEQUENCE [LARGE SCALE GENOMIC DNA]</scope>
    <source>
        <strain evidence="2 3">PLY_AMNH</strain>
    </source>
</reference>
<evidence type="ECO:0000256" key="1">
    <source>
        <dbReference type="SAM" id="MobiDB-lite"/>
    </source>
</evidence>
<sequence>MPATGALQARDVGDGGTPGTRCRWPGHYRHEMPAAGALQARDAGDGGTPGRSLSKDALGGGSFAGVLLLGALVAEAAQDLGPARSSRSKRAP</sequence>
<evidence type="ECO:0000313" key="2">
    <source>
        <dbReference type="EMBL" id="KAK3240680.1"/>
    </source>
</evidence>
<organism evidence="2 3">
    <name type="scientific">Cymbomonas tetramitiformis</name>
    <dbReference type="NCBI Taxonomy" id="36881"/>
    <lineage>
        <taxon>Eukaryota</taxon>
        <taxon>Viridiplantae</taxon>
        <taxon>Chlorophyta</taxon>
        <taxon>Pyramimonadophyceae</taxon>
        <taxon>Pyramimonadales</taxon>
        <taxon>Pyramimonadaceae</taxon>
        <taxon>Cymbomonas</taxon>
    </lineage>
</organism>
<accession>A0AAE0BRS4</accession>
<protein>
    <submittedName>
        <fullName evidence="2">Uncharacterized protein</fullName>
    </submittedName>
</protein>
<name>A0AAE0BRS4_9CHLO</name>
<dbReference type="Proteomes" id="UP001190700">
    <property type="component" value="Unassembled WGS sequence"/>
</dbReference>
<comment type="caution">
    <text evidence="2">The sequence shown here is derived from an EMBL/GenBank/DDBJ whole genome shotgun (WGS) entry which is preliminary data.</text>
</comment>
<proteinExistence type="predicted"/>
<dbReference type="AlphaFoldDB" id="A0AAE0BRS4"/>